<gene>
    <name evidence="5" type="ORF">BKCO1_5700036</name>
</gene>
<evidence type="ECO:0000259" key="4">
    <source>
        <dbReference type="PROSITE" id="PS51762"/>
    </source>
</evidence>
<proteinExistence type="inferred from homology"/>
<dbReference type="InterPro" id="IPR050546">
    <property type="entry name" value="Glycosyl_Hydrlase_16"/>
</dbReference>
<sequence length="507" mass="57366">MAEELHFENSTVAGSANGEVPLEQRHPYALSPTFQQSSHNPFATPPSLSRAPSRGISVVSSQRTPLSGRQTLHPCTQPADPSPKTCFNLIAVAYTHGARRRKFKSSRLNPGEYDEKPWLQDKVPRREWERIIFWAAIMLGFVIGGAICFLSWTNVMHGEFCLMHEDDFSAGIDGSTWNYEIQRGGFGTGSFEWTTDDPKNVFTDGEGLHIVPTLTTESTNITLDDMYDKYVVNLTTDGTCTHPCLDIDSCSIRSNKTAGTIINPVRSARLNTRGKKTIRYGKVEVVAKMPKGAWLWPAIWMMPDADVYGVWPRSGEIDIAESRGNYGDEYPDGRDSVVSALHWGPLPEADGFYKTSGKHNVRRTDYTEQFHTYGLEWTEDYLFTYLDTRLLQVFFIKFSHGYSSMWDRGHFGETKINKSALFDPWSATGRANTPFDQAFYLILNVAVGGTNGFFKDGVADKPWVDASIHAPKEFFDARELWRPTWPDDDNERGMTVRRVKMWRQGKC</sequence>
<keyword evidence="3" id="KW-0812">Transmembrane</keyword>
<comment type="caution">
    <text evidence="5">The sequence shown here is derived from an EMBL/GenBank/DDBJ whole genome shotgun (WGS) entry which is preliminary data.</text>
</comment>
<name>A0A1J9QRT3_9PEZI</name>
<comment type="similarity">
    <text evidence="1">Belongs to the glycosyl hydrolase 16 family.</text>
</comment>
<protein>
    <submittedName>
        <fullName evidence="5">Glycosyl hydrolase</fullName>
    </submittedName>
</protein>
<dbReference type="InterPro" id="IPR000757">
    <property type="entry name" value="Beta-glucanase-like"/>
</dbReference>
<organism evidence="5 6">
    <name type="scientific">Diplodia corticola</name>
    <dbReference type="NCBI Taxonomy" id="236234"/>
    <lineage>
        <taxon>Eukaryota</taxon>
        <taxon>Fungi</taxon>
        <taxon>Dikarya</taxon>
        <taxon>Ascomycota</taxon>
        <taxon>Pezizomycotina</taxon>
        <taxon>Dothideomycetes</taxon>
        <taxon>Dothideomycetes incertae sedis</taxon>
        <taxon>Botryosphaeriales</taxon>
        <taxon>Botryosphaeriaceae</taxon>
        <taxon>Diplodia</taxon>
    </lineage>
</organism>
<feature type="transmembrane region" description="Helical" evidence="3">
    <location>
        <begin position="131"/>
        <end position="152"/>
    </location>
</feature>
<dbReference type="AlphaFoldDB" id="A0A1J9QRT3"/>
<feature type="region of interest" description="Disordered" evidence="2">
    <location>
        <begin position="32"/>
        <end position="55"/>
    </location>
</feature>
<dbReference type="PANTHER" id="PTHR10963">
    <property type="entry name" value="GLYCOSYL HYDROLASE-RELATED"/>
    <property type="match status" value="1"/>
</dbReference>
<evidence type="ECO:0000313" key="5">
    <source>
        <dbReference type="EMBL" id="OJD30714.1"/>
    </source>
</evidence>
<dbReference type="GO" id="GO:0005975">
    <property type="term" value="P:carbohydrate metabolic process"/>
    <property type="evidence" value="ECO:0007669"/>
    <property type="project" value="InterPro"/>
</dbReference>
<dbReference type="GO" id="GO:0004553">
    <property type="term" value="F:hydrolase activity, hydrolyzing O-glycosyl compounds"/>
    <property type="evidence" value="ECO:0007669"/>
    <property type="project" value="InterPro"/>
</dbReference>
<dbReference type="InterPro" id="IPR013320">
    <property type="entry name" value="ConA-like_dom_sf"/>
</dbReference>
<feature type="domain" description="GH16" evidence="4">
    <location>
        <begin position="150"/>
        <end position="507"/>
    </location>
</feature>
<dbReference type="EMBL" id="MNUE01000057">
    <property type="protein sequence ID" value="OJD30714.1"/>
    <property type="molecule type" value="Genomic_DNA"/>
</dbReference>
<keyword evidence="6" id="KW-1185">Reference proteome</keyword>
<reference evidence="5 6" key="1">
    <citation type="submission" date="2016-10" db="EMBL/GenBank/DDBJ databases">
        <title>Proteomics and genomics reveal pathogen-plant mechanisms compatible with a hemibiotrophic lifestyle of Diplodia corticola.</title>
        <authorList>
            <person name="Fernandes I."/>
            <person name="De Jonge R."/>
            <person name="Van De Peer Y."/>
            <person name="Devreese B."/>
            <person name="Alves A."/>
            <person name="Esteves A.C."/>
        </authorList>
    </citation>
    <scope>NUCLEOTIDE SEQUENCE [LARGE SCALE GENOMIC DNA]</scope>
    <source>
        <strain evidence="5 6">CBS 112549</strain>
    </source>
</reference>
<evidence type="ECO:0000256" key="2">
    <source>
        <dbReference type="SAM" id="MobiDB-lite"/>
    </source>
</evidence>
<dbReference type="Proteomes" id="UP000183809">
    <property type="component" value="Unassembled WGS sequence"/>
</dbReference>
<dbReference type="STRING" id="236234.A0A1J9QRT3"/>
<dbReference type="Pfam" id="PF00722">
    <property type="entry name" value="Glyco_hydro_16"/>
    <property type="match status" value="1"/>
</dbReference>
<evidence type="ECO:0000313" key="6">
    <source>
        <dbReference type="Proteomes" id="UP000183809"/>
    </source>
</evidence>
<evidence type="ECO:0000256" key="1">
    <source>
        <dbReference type="ARBA" id="ARBA00006865"/>
    </source>
</evidence>
<accession>A0A1J9QRT3</accession>
<keyword evidence="3" id="KW-0472">Membrane</keyword>
<evidence type="ECO:0000256" key="3">
    <source>
        <dbReference type="SAM" id="Phobius"/>
    </source>
</evidence>
<dbReference type="OrthoDB" id="4781at2759"/>
<dbReference type="FunFam" id="2.60.120.200:FF:000178">
    <property type="entry name" value="Glycoside hydrolase family 16 protein"/>
    <property type="match status" value="1"/>
</dbReference>
<dbReference type="RefSeq" id="XP_020126974.1">
    <property type="nucleotide sequence ID" value="XM_020277475.1"/>
</dbReference>
<dbReference type="PANTHER" id="PTHR10963:SF55">
    <property type="entry name" value="GLYCOSIDE HYDROLASE FAMILY 16 PROTEIN"/>
    <property type="match status" value="1"/>
</dbReference>
<dbReference type="PROSITE" id="PS51762">
    <property type="entry name" value="GH16_2"/>
    <property type="match status" value="1"/>
</dbReference>
<keyword evidence="5" id="KW-0378">Hydrolase</keyword>
<keyword evidence="3" id="KW-1133">Transmembrane helix</keyword>
<dbReference type="Gene3D" id="2.60.120.200">
    <property type="match status" value="1"/>
</dbReference>
<dbReference type="GeneID" id="31017736"/>
<dbReference type="SUPFAM" id="SSF49899">
    <property type="entry name" value="Concanavalin A-like lectins/glucanases"/>
    <property type="match status" value="1"/>
</dbReference>
<feature type="compositionally biased region" description="Polar residues" evidence="2">
    <location>
        <begin position="32"/>
        <end position="41"/>
    </location>
</feature>